<protein>
    <recommendedName>
        <fullName evidence="3">Delta-endotoxin CytB</fullName>
    </recommendedName>
</protein>
<reference evidence="1" key="1">
    <citation type="submission" date="2021-01" db="EMBL/GenBank/DDBJ databases">
        <authorList>
            <person name="Kaushik A."/>
        </authorList>
    </citation>
    <scope>NUCLEOTIDE SEQUENCE</scope>
    <source>
        <strain evidence="1">AG5</strain>
    </source>
</reference>
<sequence>MSAETTFHLWGMLPSHLVPPAKQVLAFTCSFLDRETKRFDWDTYISRIQHYPTPDLVLEKHASDNIASQSTTIKALADDASKIIKQFAPVSLSIDETARRIVEVFTSLKDAEEAGVSHYEPDGSGSAVSYRIFLAIPDHLVENQIRLVVITIKTQADFADKSTWSNLQATSDHRFSAILEMAMLIATPEFVAPN</sequence>
<dbReference type="Gene3D" id="3.40.198.10">
    <property type="entry name" value="Delta-endotoxin CytB-like"/>
    <property type="match status" value="1"/>
</dbReference>
<proteinExistence type="predicted"/>
<evidence type="ECO:0000313" key="1">
    <source>
        <dbReference type="EMBL" id="CAE7140070.1"/>
    </source>
</evidence>
<dbReference type="EMBL" id="CAJNJQ010001480">
    <property type="protein sequence ID" value="CAE7140070.1"/>
    <property type="molecule type" value="Genomic_DNA"/>
</dbReference>
<dbReference type="Proteomes" id="UP000663827">
    <property type="component" value="Unassembled WGS sequence"/>
</dbReference>
<dbReference type="AlphaFoldDB" id="A0A8H3DXL9"/>
<name>A0A8H3DXL9_9AGAM</name>
<comment type="caution">
    <text evidence="1">The sequence shown here is derived from an EMBL/GenBank/DDBJ whole genome shotgun (WGS) entry which is preliminary data.</text>
</comment>
<evidence type="ECO:0000313" key="2">
    <source>
        <dbReference type="Proteomes" id="UP000663827"/>
    </source>
</evidence>
<accession>A0A8H3DXL9</accession>
<gene>
    <name evidence="1" type="ORF">RDB_LOCUS73960</name>
</gene>
<evidence type="ECO:0008006" key="3">
    <source>
        <dbReference type="Google" id="ProtNLM"/>
    </source>
</evidence>
<organism evidence="1 2">
    <name type="scientific">Rhizoctonia solani</name>
    <dbReference type="NCBI Taxonomy" id="456999"/>
    <lineage>
        <taxon>Eukaryota</taxon>
        <taxon>Fungi</taxon>
        <taxon>Dikarya</taxon>
        <taxon>Basidiomycota</taxon>
        <taxon>Agaricomycotina</taxon>
        <taxon>Agaricomycetes</taxon>
        <taxon>Cantharellales</taxon>
        <taxon>Ceratobasidiaceae</taxon>
        <taxon>Rhizoctonia</taxon>
    </lineage>
</organism>
<dbReference type="InterPro" id="IPR035918">
    <property type="entry name" value="CytB_endotoxin-like_sf"/>
</dbReference>
<dbReference type="SUPFAM" id="SSF55676">
    <property type="entry name" value="CytB endotoxin-like"/>
    <property type="match status" value="1"/>
</dbReference>